<keyword evidence="1" id="KW-0472">Membrane</keyword>
<protein>
    <submittedName>
        <fullName evidence="4">Uncharacterized protein LOC108682620</fullName>
    </submittedName>
</protein>
<feature type="chain" id="PRO_5034663179" evidence="2">
    <location>
        <begin position="29"/>
        <end position="179"/>
    </location>
</feature>
<evidence type="ECO:0000313" key="3">
    <source>
        <dbReference type="Proteomes" id="UP000694843"/>
    </source>
</evidence>
<name>A0A8B7PPE8_HYAAZ</name>
<dbReference type="AlphaFoldDB" id="A0A8B7PPE8"/>
<dbReference type="Proteomes" id="UP000694843">
    <property type="component" value="Unplaced"/>
</dbReference>
<keyword evidence="1" id="KW-0812">Transmembrane</keyword>
<feature type="signal peptide" evidence="2">
    <location>
        <begin position="1"/>
        <end position="28"/>
    </location>
</feature>
<dbReference type="GeneID" id="108682620"/>
<dbReference type="RefSeq" id="XP_018027311.1">
    <property type="nucleotide sequence ID" value="XM_018171822.2"/>
</dbReference>
<feature type="transmembrane region" description="Helical" evidence="1">
    <location>
        <begin position="100"/>
        <end position="125"/>
    </location>
</feature>
<keyword evidence="3" id="KW-1185">Reference proteome</keyword>
<proteinExistence type="predicted"/>
<dbReference type="KEGG" id="hazt:108682620"/>
<reference evidence="4" key="1">
    <citation type="submission" date="2025-08" db="UniProtKB">
        <authorList>
            <consortium name="RefSeq"/>
        </authorList>
    </citation>
    <scope>IDENTIFICATION</scope>
    <source>
        <tissue evidence="4">Whole organism</tissue>
    </source>
</reference>
<evidence type="ECO:0000313" key="4">
    <source>
        <dbReference type="RefSeq" id="XP_018027311.1"/>
    </source>
</evidence>
<gene>
    <name evidence="4" type="primary">LOC108682620</name>
</gene>
<evidence type="ECO:0000256" key="1">
    <source>
        <dbReference type="SAM" id="Phobius"/>
    </source>
</evidence>
<sequence length="179" mass="19181">MKKFNDKRISAWALLLLFTSSLIFSAVADTKLSASKASLRDKSSKSDPTSPQTSIKTWKLVRNAADGSTESLTVKESDEDDGRYIIIDGGNTDTIGITEFFIYFGAVALAIVCALALLGILLAVLDGISANPAGGATTYGYGGTPTVQDTYSSYKRVFDVANALEQNYKQYADVLNPTI</sequence>
<organism evidence="3 4">
    <name type="scientific">Hyalella azteca</name>
    <name type="common">Amphipod</name>
    <dbReference type="NCBI Taxonomy" id="294128"/>
    <lineage>
        <taxon>Eukaryota</taxon>
        <taxon>Metazoa</taxon>
        <taxon>Ecdysozoa</taxon>
        <taxon>Arthropoda</taxon>
        <taxon>Crustacea</taxon>
        <taxon>Multicrustacea</taxon>
        <taxon>Malacostraca</taxon>
        <taxon>Eumalacostraca</taxon>
        <taxon>Peracarida</taxon>
        <taxon>Amphipoda</taxon>
        <taxon>Senticaudata</taxon>
        <taxon>Talitrida</taxon>
        <taxon>Talitroidea</taxon>
        <taxon>Hyalellidae</taxon>
        <taxon>Hyalella</taxon>
    </lineage>
</organism>
<evidence type="ECO:0000256" key="2">
    <source>
        <dbReference type="SAM" id="SignalP"/>
    </source>
</evidence>
<keyword evidence="1" id="KW-1133">Transmembrane helix</keyword>
<accession>A0A8B7PPE8</accession>
<keyword evidence="2" id="KW-0732">Signal</keyword>